<dbReference type="NCBIfam" id="TIGR01297">
    <property type="entry name" value="CDF"/>
    <property type="match status" value="1"/>
</dbReference>
<evidence type="ECO:0000313" key="11">
    <source>
        <dbReference type="Proteomes" id="UP000052015"/>
    </source>
</evidence>
<evidence type="ECO:0000256" key="5">
    <source>
        <dbReference type="ARBA" id="ARBA00022989"/>
    </source>
</evidence>
<keyword evidence="6 7" id="KW-0472">Membrane</keyword>
<dbReference type="STRING" id="908809.ABG79_00072"/>
<proteinExistence type="inferred from homology"/>
<gene>
    <name evidence="10" type="primary">fieF</name>
    <name evidence="10" type="ORF">ABG79_00072</name>
</gene>
<dbReference type="RefSeq" id="WP_057975942.1">
    <property type="nucleotide sequence ID" value="NZ_LKHP01000001.1"/>
</dbReference>
<dbReference type="InterPro" id="IPR002524">
    <property type="entry name" value="Cation_efflux"/>
</dbReference>
<dbReference type="PANTHER" id="PTHR43840">
    <property type="entry name" value="MITOCHONDRIAL METAL TRANSPORTER 1-RELATED"/>
    <property type="match status" value="1"/>
</dbReference>
<feature type="domain" description="Cation efflux protein cytoplasmic" evidence="9">
    <location>
        <begin position="312"/>
        <end position="383"/>
    </location>
</feature>
<dbReference type="InterPro" id="IPR027470">
    <property type="entry name" value="Cation_efflux_CTD"/>
</dbReference>
<feature type="transmembrane region" description="Helical" evidence="7">
    <location>
        <begin position="21"/>
        <end position="44"/>
    </location>
</feature>
<dbReference type="Gene3D" id="1.20.1510.10">
    <property type="entry name" value="Cation efflux protein transmembrane domain"/>
    <property type="match status" value="1"/>
</dbReference>
<feature type="transmembrane region" description="Helical" evidence="7">
    <location>
        <begin position="94"/>
        <end position="113"/>
    </location>
</feature>
<dbReference type="InterPro" id="IPR058533">
    <property type="entry name" value="Cation_efflux_TM"/>
</dbReference>
<organism evidence="10 11">
    <name type="scientific">Caloramator mitchellensis</name>
    <dbReference type="NCBI Taxonomy" id="908809"/>
    <lineage>
        <taxon>Bacteria</taxon>
        <taxon>Bacillati</taxon>
        <taxon>Bacillota</taxon>
        <taxon>Clostridia</taxon>
        <taxon>Eubacteriales</taxon>
        <taxon>Clostridiaceae</taxon>
        <taxon>Caloramator</taxon>
    </lineage>
</organism>
<dbReference type="Gene3D" id="3.30.70.1350">
    <property type="entry name" value="Cation efflux protein, cytoplasmic domain"/>
    <property type="match status" value="2"/>
</dbReference>
<evidence type="ECO:0000256" key="7">
    <source>
        <dbReference type="SAM" id="Phobius"/>
    </source>
</evidence>
<feature type="domain" description="Cation efflux protein transmembrane" evidence="8">
    <location>
        <begin position="29"/>
        <end position="220"/>
    </location>
</feature>
<evidence type="ECO:0000259" key="9">
    <source>
        <dbReference type="Pfam" id="PF16916"/>
    </source>
</evidence>
<comment type="similarity">
    <text evidence="2">Belongs to the cation diffusion facilitator (CDF) transporter (TC 2.A.4) family.</text>
</comment>
<sequence length="389" mass="43840">MIAEFLIKKINNSNSEEKRKKLGYLSGYVGVSVNFILFLIKLIIGLISNSIAVLADAFNNLSDIGSSLITIIGFKIADKPADKEHPFGHGRGEYIAGLIVSIMVILVGFEFLRSSFDKIMHPQELNFSLTSFVIILFSITFKLWLGGFNKKLARLTSSNVLDATSFDSYSDVLITSTVAIGLFFSRYSKLPIDGYIGLLVSGFIIYAGYNLIKETISPLLGEAPDPEFVQEIVDELLTYEHIIGVHDVIVHSYGFGTHIVSIHAEVPANIDIMQLHEVIDRAENEISKKLNISLIIHMDPVNLNDTEIMQTKDEVIKILGEFPEVLSMHDFRIIGHNDHKSIIFDMVISYKILKTEESRIVKNIIKRINEVHPHYKVIIHVDRDYIQVH</sequence>
<dbReference type="GO" id="GO:0016020">
    <property type="term" value="C:membrane"/>
    <property type="evidence" value="ECO:0007669"/>
    <property type="project" value="UniProtKB-SubCell"/>
</dbReference>
<evidence type="ECO:0000256" key="1">
    <source>
        <dbReference type="ARBA" id="ARBA00004141"/>
    </source>
</evidence>
<dbReference type="InterPro" id="IPR050291">
    <property type="entry name" value="CDF_Transporter"/>
</dbReference>
<dbReference type="SUPFAM" id="SSF160240">
    <property type="entry name" value="Cation efflux protein cytoplasmic domain-like"/>
    <property type="match status" value="2"/>
</dbReference>
<comment type="caution">
    <text evidence="10">The sequence shown here is derived from an EMBL/GenBank/DDBJ whole genome shotgun (WGS) entry which is preliminary data.</text>
</comment>
<evidence type="ECO:0000313" key="10">
    <source>
        <dbReference type="EMBL" id="KRQ87907.1"/>
    </source>
</evidence>
<feature type="transmembrane region" description="Helical" evidence="7">
    <location>
        <begin position="125"/>
        <end position="148"/>
    </location>
</feature>
<keyword evidence="5 7" id="KW-1133">Transmembrane helix</keyword>
<name>A0A0R3JWJ3_CALMK</name>
<dbReference type="PANTHER" id="PTHR43840:SF15">
    <property type="entry name" value="MITOCHONDRIAL METAL TRANSPORTER 1-RELATED"/>
    <property type="match status" value="1"/>
</dbReference>
<evidence type="ECO:0000259" key="8">
    <source>
        <dbReference type="Pfam" id="PF01545"/>
    </source>
</evidence>
<dbReference type="Pfam" id="PF01545">
    <property type="entry name" value="Cation_efflux"/>
    <property type="match status" value="1"/>
</dbReference>
<dbReference type="GO" id="GO:0008324">
    <property type="term" value="F:monoatomic cation transmembrane transporter activity"/>
    <property type="evidence" value="ECO:0007669"/>
    <property type="project" value="InterPro"/>
</dbReference>
<dbReference type="InterPro" id="IPR036837">
    <property type="entry name" value="Cation_efflux_CTD_sf"/>
</dbReference>
<comment type="subcellular location">
    <subcellularLocation>
        <location evidence="1">Membrane</location>
        <topology evidence="1">Multi-pass membrane protein</topology>
    </subcellularLocation>
</comment>
<dbReference type="SUPFAM" id="SSF161111">
    <property type="entry name" value="Cation efflux protein transmembrane domain-like"/>
    <property type="match status" value="1"/>
</dbReference>
<evidence type="ECO:0000256" key="6">
    <source>
        <dbReference type="ARBA" id="ARBA00023136"/>
    </source>
</evidence>
<keyword evidence="11" id="KW-1185">Reference proteome</keyword>
<evidence type="ECO:0000256" key="4">
    <source>
        <dbReference type="ARBA" id="ARBA00022692"/>
    </source>
</evidence>
<dbReference type="PATRIC" id="fig|908809.3.peg.73"/>
<feature type="transmembrane region" description="Helical" evidence="7">
    <location>
        <begin position="192"/>
        <end position="212"/>
    </location>
</feature>
<keyword evidence="3" id="KW-0813">Transport</keyword>
<evidence type="ECO:0000256" key="2">
    <source>
        <dbReference type="ARBA" id="ARBA00008114"/>
    </source>
</evidence>
<dbReference type="OrthoDB" id="9806522at2"/>
<protein>
    <submittedName>
        <fullName evidence="10">Ferrous-iron efflux pump FieF</fullName>
    </submittedName>
</protein>
<dbReference type="AlphaFoldDB" id="A0A0R3JWJ3"/>
<feature type="domain" description="Cation efflux protein cytoplasmic" evidence="9">
    <location>
        <begin position="224"/>
        <end position="300"/>
    </location>
</feature>
<accession>A0A0R3JWJ3</accession>
<dbReference type="Proteomes" id="UP000052015">
    <property type="component" value="Unassembled WGS sequence"/>
</dbReference>
<dbReference type="InterPro" id="IPR027469">
    <property type="entry name" value="Cation_efflux_TMD_sf"/>
</dbReference>
<dbReference type="EMBL" id="LKHP01000001">
    <property type="protein sequence ID" value="KRQ87907.1"/>
    <property type="molecule type" value="Genomic_DNA"/>
</dbReference>
<reference evidence="10 11" key="1">
    <citation type="submission" date="2015-09" db="EMBL/GenBank/DDBJ databases">
        <title>Draft genome sequence of a Caloramator mitchellensis, a moderate thermophile from the Great Artesian Basin of Australia.</title>
        <authorList>
            <person name="Patel B.K."/>
        </authorList>
    </citation>
    <scope>NUCLEOTIDE SEQUENCE [LARGE SCALE GENOMIC DNA]</scope>
    <source>
        <strain evidence="10 11">VF08</strain>
    </source>
</reference>
<dbReference type="FunFam" id="1.20.1510.10:FF:000006">
    <property type="entry name" value="Divalent cation efflux transporter"/>
    <property type="match status" value="1"/>
</dbReference>
<keyword evidence="4 7" id="KW-0812">Transmembrane</keyword>
<evidence type="ECO:0000256" key="3">
    <source>
        <dbReference type="ARBA" id="ARBA00022448"/>
    </source>
</evidence>
<dbReference type="Pfam" id="PF16916">
    <property type="entry name" value="ZT_dimer"/>
    <property type="match status" value="2"/>
</dbReference>